<accession>A0A3N1G9J7</accession>
<dbReference type="PROSITE" id="PS50801">
    <property type="entry name" value="STAS"/>
    <property type="match status" value="1"/>
</dbReference>
<organism evidence="2 3">
    <name type="scientific">Pseudokineococcus lusitanus</name>
    <dbReference type="NCBI Taxonomy" id="763993"/>
    <lineage>
        <taxon>Bacteria</taxon>
        <taxon>Bacillati</taxon>
        <taxon>Actinomycetota</taxon>
        <taxon>Actinomycetes</taxon>
        <taxon>Kineosporiales</taxon>
        <taxon>Kineosporiaceae</taxon>
        <taxon>Pseudokineococcus</taxon>
    </lineage>
</organism>
<dbReference type="EMBL" id="RJKN01000009">
    <property type="protein sequence ID" value="ROP26909.1"/>
    <property type="molecule type" value="Genomic_DNA"/>
</dbReference>
<feature type="domain" description="STAS" evidence="1">
    <location>
        <begin position="5"/>
        <end position="106"/>
    </location>
</feature>
<name>A0A3N1G9J7_9ACTN</name>
<proteinExistence type="predicted"/>
<evidence type="ECO:0000313" key="3">
    <source>
        <dbReference type="Proteomes" id="UP000276232"/>
    </source>
</evidence>
<dbReference type="Proteomes" id="UP000276232">
    <property type="component" value="Unassembled WGS sequence"/>
</dbReference>
<dbReference type="SUPFAM" id="SSF52091">
    <property type="entry name" value="SpoIIaa-like"/>
    <property type="match status" value="1"/>
</dbReference>
<evidence type="ECO:0000313" key="2">
    <source>
        <dbReference type="EMBL" id="ROP26909.1"/>
    </source>
</evidence>
<evidence type="ECO:0000259" key="1">
    <source>
        <dbReference type="PROSITE" id="PS50801"/>
    </source>
</evidence>
<dbReference type="InterPro" id="IPR036513">
    <property type="entry name" value="STAS_dom_sf"/>
</dbReference>
<gene>
    <name evidence="2" type="ORF">EDC03_3146</name>
</gene>
<dbReference type="InParanoid" id="A0A3N1G9J7"/>
<comment type="caution">
    <text evidence="2">The sequence shown here is derived from an EMBL/GenBank/DDBJ whole genome shotgun (WGS) entry which is preliminary data.</text>
</comment>
<dbReference type="Gene3D" id="3.30.750.24">
    <property type="entry name" value="STAS domain"/>
    <property type="match status" value="1"/>
</dbReference>
<dbReference type="RefSeq" id="WP_123381201.1">
    <property type="nucleotide sequence ID" value="NZ_RJKN01000009.1"/>
</dbReference>
<dbReference type="OrthoDB" id="5471473at2"/>
<reference evidence="2 3" key="1">
    <citation type="journal article" date="2015" name="Stand. Genomic Sci.">
        <title>Genomic Encyclopedia of Bacterial and Archaeal Type Strains, Phase III: the genomes of soil and plant-associated and newly described type strains.</title>
        <authorList>
            <person name="Whitman W.B."/>
            <person name="Woyke T."/>
            <person name="Klenk H.P."/>
            <person name="Zhou Y."/>
            <person name="Lilburn T.G."/>
            <person name="Beck B.J."/>
            <person name="De Vos P."/>
            <person name="Vandamme P."/>
            <person name="Eisen J.A."/>
            <person name="Garrity G."/>
            <person name="Hugenholtz P."/>
            <person name="Kyrpides N.C."/>
        </authorList>
    </citation>
    <scope>NUCLEOTIDE SEQUENCE [LARGE SCALE GENOMIC DNA]</scope>
    <source>
        <strain evidence="2 3">CECT 7306</strain>
    </source>
</reference>
<dbReference type="Pfam" id="PF13466">
    <property type="entry name" value="STAS_2"/>
    <property type="match status" value="1"/>
</dbReference>
<protein>
    <submittedName>
        <fullName evidence="2">Stage II sporulation protein AA (Anti-sigma F factor antagonist)</fullName>
    </submittedName>
</protein>
<sequence length="106" mass="10975">MSSGTPGAVTLEEGGSLLRLVGEVDLDVVQRLPAGTRDALADVRVADVGGLTFLDSTGMHLLVVAAVAARGRGERLRLRGTTTSTAELVRLVGLEDMFESEPAADA</sequence>
<dbReference type="InterPro" id="IPR002645">
    <property type="entry name" value="STAS_dom"/>
</dbReference>
<dbReference type="AlphaFoldDB" id="A0A3N1G9J7"/>
<keyword evidence="3" id="KW-1185">Reference proteome</keyword>
<dbReference type="InterPro" id="IPR058548">
    <property type="entry name" value="MlaB-like_STAS"/>
</dbReference>